<dbReference type="Proteomes" id="UP000029079">
    <property type="component" value="Chromosome"/>
</dbReference>
<dbReference type="PANTHER" id="PTHR37301:SF1">
    <property type="entry name" value="DNA-BINDING PROTEIN"/>
    <property type="match status" value="1"/>
</dbReference>
<dbReference type="REBASE" id="92763">
    <property type="entry name" value="C.WceWS74ORF143P"/>
</dbReference>
<gene>
    <name evidence="2" type="ORF">WS74_0142</name>
</gene>
<dbReference type="InterPro" id="IPR001387">
    <property type="entry name" value="Cro/C1-type_HTH"/>
</dbReference>
<sequence>MAISYNKLWKILIDNNLNKTQLMSKCGITSASLARLSKNQGVSLKVLERICVSLKCEIGDIMEFTENQGDEV</sequence>
<keyword evidence="3" id="KW-1185">Reference proteome</keyword>
<evidence type="ECO:0000259" key="1">
    <source>
        <dbReference type="Pfam" id="PF13443"/>
    </source>
</evidence>
<name>A0A088GIC1_9LACO</name>
<accession>A0A088GIC1</accession>
<dbReference type="STRING" id="759620.WS105_0141"/>
<dbReference type="KEGG" id="wci:WS105_0141"/>
<dbReference type="InterPro" id="IPR010982">
    <property type="entry name" value="Lambda_DNA-bd_dom_sf"/>
</dbReference>
<evidence type="ECO:0000313" key="2">
    <source>
        <dbReference type="EMBL" id="AIM62394.1"/>
    </source>
</evidence>
<dbReference type="EMBL" id="CP009223">
    <property type="protein sequence ID" value="AIM62394.1"/>
    <property type="molecule type" value="Genomic_DNA"/>
</dbReference>
<dbReference type="AlphaFoldDB" id="A0A088GIC1"/>
<dbReference type="GO" id="GO:0003677">
    <property type="term" value="F:DNA binding"/>
    <property type="evidence" value="ECO:0007669"/>
    <property type="project" value="InterPro"/>
</dbReference>
<proteinExistence type="predicted"/>
<reference evidence="2 3" key="1">
    <citation type="journal article" date="2014" name="Genome Announc.">
        <title>Complete Genome Sequences of Fish Pathogenic Weissella ceti Strains WS74 and WS105.</title>
        <authorList>
            <person name="Figueiredo H.C."/>
            <person name="Leal C.A."/>
            <person name="Dorella F.A."/>
            <person name="Carvalho A.F."/>
            <person name="Soares S.C."/>
            <person name="Pereira F.L."/>
            <person name="Azevedo V.A."/>
        </authorList>
    </citation>
    <scope>NUCLEOTIDE SEQUENCE [LARGE SCALE GENOMIC DNA]</scope>
    <source>
        <strain evidence="2 3">WS74</strain>
    </source>
</reference>
<dbReference type="Gene3D" id="1.10.260.40">
    <property type="entry name" value="lambda repressor-like DNA-binding domains"/>
    <property type="match status" value="1"/>
</dbReference>
<reference evidence="3" key="2">
    <citation type="submission" date="2014-08" db="EMBL/GenBank/DDBJ databases">
        <title>Complete genome of Weissella ceti strain WS74 isolated from diseased rainbow trout in Brazil.</title>
        <authorList>
            <person name="Figueiredo H.C.P."/>
            <person name="Leal C.A.G."/>
            <person name="Pereira F.L."/>
            <person name="Soares S.C."/>
            <person name="Dorella F.A."/>
            <person name="Carvalho A.F."/>
            <person name="Azevedo V.A.C."/>
        </authorList>
    </citation>
    <scope>NUCLEOTIDE SEQUENCE [LARGE SCALE GENOMIC DNA]</scope>
    <source>
        <strain evidence="3">WS74</strain>
    </source>
</reference>
<dbReference type="KEGG" id="wct:WS74_0142"/>
<dbReference type="PANTHER" id="PTHR37301">
    <property type="entry name" value="DNA-BINDING PROTEIN-RELATED"/>
    <property type="match status" value="1"/>
</dbReference>
<dbReference type="SUPFAM" id="SSF47413">
    <property type="entry name" value="lambda repressor-like DNA-binding domains"/>
    <property type="match status" value="1"/>
</dbReference>
<dbReference type="Pfam" id="PF13443">
    <property type="entry name" value="HTH_26"/>
    <property type="match status" value="1"/>
</dbReference>
<protein>
    <submittedName>
        <fullName evidence="2">FHA domain-containing regulator</fullName>
    </submittedName>
</protein>
<feature type="domain" description="HTH cro/C1-type" evidence="1">
    <location>
        <begin position="7"/>
        <end position="65"/>
    </location>
</feature>
<evidence type="ECO:0000313" key="3">
    <source>
        <dbReference type="Proteomes" id="UP000029079"/>
    </source>
</evidence>
<organism evidence="2 3">
    <name type="scientific">Weissella ceti</name>
    <dbReference type="NCBI Taxonomy" id="759620"/>
    <lineage>
        <taxon>Bacteria</taxon>
        <taxon>Bacillati</taxon>
        <taxon>Bacillota</taxon>
        <taxon>Bacilli</taxon>
        <taxon>Lactobacillales</taxon>
        <taxon>Lactobacillaceae</taxon>
        <taxon>Weissella</taxon>
    </lineage>
</organism>
<dbReference type="OrthoDB" id="9805309at2"/>